<feature type="non-terminal residue" evidence="1">
    <location>
        <position position="66"/>
    </location>
</feature>
<proteinExistence type="predicted"/>
<evidence type="ECO:0000313" key="1">
    <source>
        <dbReference type="EMBL" id="CAG8839134.1"/>
    </source>
</evidence>
<reference evidence="1" key="1">
    <citation type="submission" date="2021-06" db="EMBL/GenBank/DDBJ databases">
        <authorList>
            <person name="Kallberg Y."/>
            <person name="Tangrot J."/>
            <person name="Rosling A."/>
        </authorList>
    </citation>
    <scope>NUCLEOTIDE SEQUENCE</scope>
    <source>
        <strain evidence="1">MA461A</strain>
    </source>
</reference>
<dbReference type="EMBL" id="CAJVQC010122690">
    <property type="protein sequence ID" value="CAG8839134.1"/>
    <property type="molecule type" value="Genomic_DNA"/>
</dbReference>
<organism evidence="1 2">
    <name type="scientific">Racocetra persica</name>
    <dbReference type="NCBI Taxonomy" id="160502"/>
    <lineage>
        <taxon>Eukaryota</taxon>
        <taxon>Fungi</taxon>
        <taxon>Fungi incertae sedis</taxon>
        <taxon>Mucoromycota</taxon>
        <taxon>Glomeromycotina</taxon>
        <taxon>Glomeromycetes</taxon>
        <taxon>Diversisporales</taxon>
        <taxon>Gigasporaceae</taxon>
        <taxon>Racocetra</taxon>
    </lineage>
</organism>
<gene>
    <name evidence="1" type="ORF">RPERSI_LOCUS30932</name>
</gene>
<comment type="caution">
    <text evidence="1">The sequence shown here is derived from an EMBL/GenBank/DDBJ whole genome shotgun (WGS) entry which is preliminary data.</text>
</comment>
<protein>
    <submittedName>
        <fullName evidence="1">24033_t:CDS:1</fullName>
    </submittedName>
</protein>
<dbReference type="Proteomes" id="UP000789920">
    <property type="component" value="Unassembled WGS sequence"/>
</dbReference>
<keyword evidence="2" id="KW-1185">Reference proteome</keyword>
<feature type="non-terminal residue" evidence="1">
    <location>
        <position position="1"/>
    </location>
</feature>
<sequence length="66" mass="7938">GSFSNGMPLGFFMQDIEMIKELFYHFVYSGCIFKKKHLDIIQLYNDEDILHLFFDHFIIRTTESQK</sequence>
<name>A0ACA9SGH4_9GLOM</name>
<accession>A0ACA9SGH4</accession>
<evidence type="ECO:0000313" key="2">
    <source>
        <dbReference type="Proteomes" id="UP000789920"/>
    </source>
</evidence>